<sequence>MVGDGVAIEPANGEIVSPIDGEIVQIPDSKHAIGLKDKNGIEILIHIGLETVSLNGHGFTSKVVEGDTVKVGDPLMVMDLSFVQEHAEGTITPVLIPDSNKHGYEIKKEDIHEVNAGKTKIFSIF</sequence>
<evidence type="ECO:0000256" key="4">
    <source>
        <dbReference type="ARBA" id="ARBA00022679"/>
    </source>
</evidence>
<gene>
    <name evidence="8" type="ORF">LPAF129_10140</name>
</gene>
<comment type="caution">
    <text evidence="8">The sequence shown here is derived from an EMBL/GenBank/DDBJ whole genome shotgun (WGS) entry which is preliminary data.</text>
</comment>
<evidence type="ECO:0000256" key="5">
    <source>
        <dbReference type="ARBA" id="ARBA00022683"/>
    </source>
</evidence>
<dbReference type="NCBIfam" id="TIGR00830">
    <property type="entry name" value="PTBA"/>
    <property type="match status" value="1"/>
</dbReference>
<dbReference type="InterPro" id="IPR001127">
    <property type="entry name" value="PTS_EIIA_1_perm"/>
</dbReference>
<dbReference type="PROSITE" id="PS51093">
    <property type="entry name" value="PTS_EIIA_TYPE_1"/>
    <property type="match status" value="1"/>
</dbReference>
<keyword evidence="4" id="KW-0808">Transferase</keyword>
<dbReference type="Proteomes" id="UP001055149">
    <property type="component" value="Unassembled WGS sequence"/>
</dbReference>
<evidence type="ECO:0000313" key="9">
    <source>
        <dbReference type="Proteomes" id="UP001055149"/>
    </source>
</evidence>
<evidence type="ECO:0000259" key="7">
    <source>
        <dbReference type="PROSITE" id="PS51093"/>
    </source>
</evidence>
<dbReference type="InterPro" id="IPR011055">
    <property type="entry name" value="Dup_hybrid_motif"/>
</dbReference>
<keyword evidence="3" id="KW-0762">Sugar transport</keyword>
<feature type="domain" description="PTS EIIA type-1" evidence="7">
    <location>
        <begin position="1"/>
        <end position="98"/>
    </location>
</feature>
<dbReference type="SUPFAM" id="SSF51261">
    <property type="entry name" value="Duplicated hybrid motif"/>
    <property type="match status" value="1"/>
</dbReference>
<dbReference type="PROSITE" id="PS00371">
    <property type="entry name" value="PTS_EIIA_TYPE_1_HIS"/>
    <property type="match status" value="1"/>
</dbReference>
<evidence type="ECO:0000256" key="1">
    <source>
        <dbReference type="ARBA" id="ARBA00004496"/>
    </source>
</evidence>
<accession>A0ABQ5JHK0</accession>
<comment type="subcellular location">
    <subcellularLocation>
        <location evidence="1">Cytoplasm</location>
    </subcellularLocation>
</comment>
<organism evidence="8 9">
    <name type="scientific">Ligilactobacillus pabuli</name>
    <dbReference type="NCBI Taxonomy" id="2886039"/>
    <lineage>
        <taxon>Bacteria</taxon>
        <taxon>Bacillati</taxon>
        <taxon>Bacillota</taxon>
        <taxon>Bacilli</taxon>
        <taxon>Lactobacillales</taxon>
        <taxon>Lactobacillaceae</taxon>
        <taxon>Ligilactobacillus</taxon>
    </lineage>
</organism>
<dbReference type="EMBL" id="BQXH01000007">
    <property type="protein sequence ID" value="GKS81328.1"/>
    <property type="molecule type" value="Genomic_DNA"/>
</dbReference>
<proteinExistence type="predicted"/>
<evidence type="ECO:0000256" key="6">
    <source>
        <dbReference type="ARBA" id="ARBA00022777"/>
    </source>
</evidence>
<keyword evidence="6" id="KW-0418">Kinase</keyword>
<keyword evidence="2" id="KW-0813">Transport</keyword>
<dbReference type="Pfam" id="PF00358">
    <property type="entry name" value="PTS_EIIA_1"/>
    <property type="match status" value="1"/>
</dbReference>
<dbReference type="Gene3D" id="2.70.70.10">
    <property type="entry name" value="Glucose Permease (Domain IIA)"/>
    <property type="match status" value="1"/>
</dbReference>
<name>A0ABQ5JHK0_9LACO</name>
<protein>
    <recommendedName>
        <fullName evidence="7">PTS EIIA type-1 domain-containing protein</fullName>
    </recommendedName>
</protein>
<keyword evidence="5" id="KW-0598">Phosphotransferase system</keyword>
<keyword evidence="9" id="KW-1185">Reference proteome</keyword>
<evidence type="ECO:0000313" key="8">
    <source>
        <dbReference type="EMBL" id="GKS81328.1"/>
    </source>
</evidence>
<evidence type="ECO:0000256" key="3">
    <source>
        <dbReference type="ARBA" id="ARBA00022597"/>
    </source>
</evidence>
<dbReference type="PANTHER" id="PTHR45008:SF1">
    <property type="entry name" value="PTS SYSTEM GLUCOSE-SPECIFIC EIIA COMPONENT"/>
    <property type="match status" value="1"/>
</dbReference>
<dbReference type="InterPro" id="IPR050890">
    <property type="entry name" value="PTS_EIIA_component"/>
</dbReference>
<dbReference type="PANTHER" id="PTHR45008">
    <property type="entry name" value="PTS SYSTEM GLUCOSE-SPECIFIC EIIA COMPONENT"/>
    <property type="match status" value="1"/>
</dbReference>
<evidence type="ECO:0000256" key="2">
    <source>
        <dbReference type="ARBA" id="ARBA00022448"/>
    </source>
</evidence>
<reference evidence="8" key="1">
    <citation type="journal article" date="2022" name="Int. J. Syst. Evol. Microbiol.">
        <title>A novel species of lactic acid bacteria, Ligilactobacillus pabuli sp. nov., isolated from alfalfa silage.</title>
        <authorList>
            <person name="Tohno M."/>
            <person name="Tanizawa Y."/>
            <person name="Sawada H."/>
            <person name="Sakamoto M."/>
            <person name="Ohkuma M."/>
            <person name="Kobayashi H."/>
        </authorList>
    </citation>
    <scope>NUCLEOTIDE SEQUENCE</scope>
    <source>
        <strain evidence="8">AF129</strain>
    </source>
</reference>